<feature type="modified residue" description="S-nitrosocysteine" evidence="12">
    <location>
        <position position="329"/>
    </location>
</feature>
<dbReference type="PROSITE" id="PS51013">
    <property type="entry name" value="PANNEXIN"/>
    <property type="match status" value="1"/>
</dbReference>
<dbReference type="OrthoDB" id="5867527at2759"/>
<feature type="transmembrane region" description="Helical" evidence="14">
    <location>
        <begin position="108"/>
        <end position="127"/>
    </location>
</feature>
<evidence type="ECO:0000256" key="14">
    <source>
        <dbReference type="RuleBase" id="RU010713"/>
    </source>
</evidence>
<sequence>MAIANVATQYVFSDFLLKEPAESKYKGVRLELAVDKIVACIAVGLPLLLISLAFAQEISVGTQINCFPPTKFSWRQALYVDSFCWAAVQQKHLLDDENSRVPLWLHKFFPYMLLLVAILMYIPSLFWRFTAAPHLFSDLAFIMGELDRTYNRAIKLASIDPNSSSGDLTETCFRYPIVEEYLKTKRRSTSLVVKYLFCRLLTLVILLLACLYLGYYINLASITDEFTCNIRTGILKNDSSVPSALQCKLVAVGVFQFLSYINLIIYALLAPVIVYATAVPVLRGSEFLKPYEMLPTFSVLDTGGRFYDDLSIYLLFLRENLSELKSYKCLKVLELLRERSGGGETFDVIAVLRALGQVKTDAVDGRASAAHKGNGLAAQPEHDHNATEMKDLSSPLLEEGRKEDGQCADKVALRQRVI</sequence>
<keyword evidence="6" id="KW-0256">Endoplasmic reticulum</keyword>
<evidence type="ECO:0000256" key="13">
    <source>
        <dbReference type="PIRSR" id="PIRSR600990-51"/>
    </source>
</evidence>
<evidence type="ECO:0000256" key="1">
    <source>
        <dbReference type="ARBA" id="ARBA00004477"/>
    </source>
</evidence>
<dbReference type="PANTHER" id="PTHR15759">
    <property type="entry name" value="PANNEXIN"/>
    <property type="match status" value="1"/>
</dbReference>
<dbReference type="GO" id="GO:0007267">
    <property type="term" value="P:cell-cell signaling"/>
    <property type="evidence" value="ECO:0007669"/>
    <property type="project" value="TreeGrafter"/>
</dbReference>
<keyword evidence="10 13" id="KW-0325">Glycoprotein</keyword>
<evidence type="ECO:0000256" key="6">
    <source>
        <dbReference type="ARBA" id="ARBA00022824"/>
    </source>
</evidence>
<comment type="caution">
    <text evidence="15">The sequence shown here is derived from an EMBL/GenBank/DDBJ whole genome shotgun (WGS) entry which is preliminary data.</text>
</comment>
<evidence type="ECO:0000256" key="3">
    <source>
        <dbReference type="ARBA" id="ARBA00022448"/>
    </source>
</evidence>
<comment type="similarity">
    <text evidence="14">Belongs to the pannexin family.</text>
</comment>
<dbReference type="GO" id="GO:0006812">
    <property type="term" value="P:monoatomic cation transport"/>
    <property type="evidence" value="ECO:0007669"/>
    <property type="project" value="InterPro"/>
</dbReference>
<keyword evidence="5 14" id="KW-0812">Transmembrane</keyword>
<comment type="function">
    <text evidence="14">Structural component of the gap junctions and the hemichannels.</text>
</comment>
<keyword evidence="16" id="KW-1185">Reference proteome</keyword>
<organism evidence="15 16">
    <name type="scientific">Synaphobranchus kaupii</name>
    <name type="common">Kaup's arrowtooth eel</name>
    <dbReference type="NCBI Taxonomy" id="118154"/>
    <lineage>
        <taxon>Eukaryota</taxon>
        <taxon>Metazoa</taxon>
        <taxon>Chordata</taxon>
        <taxon>Craniata</taxon>
        <taxon>Vertebrata</taxon>
        <taxon>Euteleostomi</taxon>
        <taxon>Actinopterygii</taxon>
        <taxon>Neopterygii</taxon>
        <taxon>Teleostei</taxon>
        <taxon>Anguilliformes</taxon>
        <taxon>Synaphobranchidae</taxon>
        <taxon>Synaphobranchus</taxon>
    </lineage>
</organism>
<keyword evidence="11 14" id="KW-0407">Ion channel</keyword>
<evidence type="ECO:0000256" key="4">
    <source>
        <dbReference type="ARBA" id="ARBA00022475"/>
    </source>
</evidence>
<comment type="PTM">
    <text evidence="12">S-nitrosylation inhibits channel currents and ATP release.</text>
</comment>
<keyword evidence="12" id="KW-0702">S-nitrosylation</keyword>
<name>A0A9Q1J537_SYNKA</name>
<dbReference type="GO" id="GO:0005789">
    <property type="term" value="C:endoplasmic reticulum membrane"/>
    <property type="evidence" value="ECO:0007669"/>
    <property type="project" value="UniProtKB-SubCell"/>
</dbReference>
<keyword evidence="7 14" id="KW-1133">Transmembrane helix</keyword>
<evidence type="ECO:0000256" key="12">
    <source>
        <dbReference type="PIRSR" id="PIRSR600990-50"/>
    </source>
</evidence>
<dbReference type="GO" id="GO:0005921">
    <property type="term" value="C:gap junction"/>
    <property type="evidence" value="ECO:0007669"/>
    <property type="project" value="UniProtKB-UniRule"/>
</dbReference>
<evidence type="ECO:0000313" key="15">
    <source>
        <dbReference type="EMBL" id="KAJ8367969.1"/>
    </source>
</evidence>
<evidence type="ECO:0000313" key="16">
    <source>
        <dbReference type="Proteomes" id="UP001152622"/>
    </source>
</evidence>
<dbReference type="EMBL" id="JAINUF010000003">
    <property type="protein sequence ID" value="KAJ8367969.1"/>
    <property type="molecule type" value="Genomic_DNA"/>
</dbReference>
<dbReference type="GO" id="GO:0032732">
    <property type="term" value="P:positive regulation of interleukin-1 production"/>
    <property type="evidence" value="ECO:0007669"/>
    <property type="project" value="InterPro"/>
</dbReference>
<feature type="transmembrane region" description="Helical" evidence="14">
    <location>
        <begin position="33"/>
        <end position="55"/>
    </location>
</feature>
<evidence type="ECO:0000256" key="2">
    <source>
        <dbReference type="ARBA" id="ARBA00004651"/>
    </source>
</evidence>
<accession>A0A9Q1J537</accession>
<keyword evidence="3 14" id="KW-0813">Transport</keyword>
<reference evidence="15" key="1">
    <citation type="journal article" date="2023" name="Science">
        <title>Genome structures resolve the early diversification of teleost fishes.</title>
        <authorList>
            <person name="Parey E."/>
            <person name="Louis A."/>
            <person name="Montfort J."/>
            <person name="Bouchez O."/>
            <person name="Roques C."/>
            <person name="Iampietro C."/>
            <person name="Lluch J."/>
            <person name="Castinel A."/>
            <person name="Donnadieu C."/>
            <person name="Desvignes T."/>
            <person name="Floi Bucao C."/>
            <person name="Jouanno E."/>
            <person name="Wen M."/>
            <person name="Mejri S."/>
            <person name="Dirks R."/>
            <person name="Jansen H."/>
            <person name="Henkel C."/>
            <person name="Chen W.J."/>
            <person name="Zahm M."/>
            <person name="Cabau C."/>
            <person name="Klopp C."/>
            <person name="Thompson A.W."/>
            <person name="Robinson-Rechavi M."/>
            <person name="Braasch I."/>
            <person name="Lecointre G."/>
            <person name="Bobe J."/>
            <person name="Postlethwait J.H."/>
            <person name="Berthelot C."/>
            <person name="Roest Crollius H."/>
            <person name="Guiguen Y."/>
        </authorList>
    </citation>
    <scope>NUCLEOTIDE SEQUENCE</scope>
    <source>
        <strain evidence="15">WJC10195</strain>
    </source>
</reference>
<evidence type="ECO:0000256" key="5">
    <source>
        <dbReference type="ARBA" id="ARBA00022692"/>
    </source>
</evidence>
<feature type="glycosylation site" description="N-linked (GlcNAc...) asparagine" evidence="13">
    <location>
        <position position="237"/>
    </location>
</feature>
<dbReference type="InterPro" id="IPR039099">
    <property type="entry name" value="Pannexin"/>
</dbReference>
<evidence type="ECO:0000256" key="7">
    <source>
        <dbReference type="ARBA" id="ARBA00022989"/>
    </source>
</evidence>
<feature type="transmembrane region" description="Helical" evidence="14">
    <location>
        <begin position="263"/>
        <end position="282"/>
    </location>
</feature>
<dbReference type="Pfam" id="PF00876">
    <property type="entry name" value="Innexin"/>
    <property type="match status" value="1"/>
</dbReference>
<evidence type="ECO:0000256" key="11">
    <source>
        <dbReference type="ARBA" id="ARBA00023303"/>
    </source>
</evidence>
<dbReference type="GO" id="GO:0034220">
    <property type="term" value="P:monoatomic ion transmembrane transport"/>
    <property type="evidence" value="ECO:0007669"/>
    <property type="project" value="UniProtKB-KW"/>
</dbReference>
<dbReference type="GO" id="GO:0005886">
    <property type="term" value="C:plasma membrane"/>
    <property type="evidence" value="ECO:0007669"/>
    <property type="project" value="UniProtKB-SubCell"/>
</dbReference>
<feature type="transmembrane region" description="Helical" evidence="14">
    <location>
        <begin position="196"/>
        <end position="217"/>
    </location>
</feature>
<keyword evidence="4" id="KW-1003">Cell membrane</keyword>
<proteinExistence type="inferred from homology"/>
<protein>
    <recommendedName>
        <fullName evidence="14">Pannexin</fullName>
    </recommendedName>
</protein>
<keyword evidence="9 14" id="KW-0472">Membrane</keyword>
<gene>
    <name evidence="14" type="primary">PANX</name>
    <name evidence="15" type="ORF">SKAU_G00079970</name>
</gene>
<keyword evidence="8 14" id="KW-0406">Ion transport</keyword>
<dbReference type="Proteomes" id="UP001152622">
    <property type="component" value="Chromosome 3"/>
</dbReference>
<evidence type="ECO:0000256" key="10">
    <source>
        <dbReference type="ARBA" id="ARBA00023180"/>
    </source>
</evidence>
<evidence type="ECO:0000256" key="9">
    <source>
        <dbReference type="ARBA" id="ARBA00023136"/>
    </source>
</evidence>
<dbReference type="AlphaFoldDB" id="A0A9Q1J537"/>
<dbReference type="InterPro" id="IPR000990">
    <property type="entry name" value="Innexin"/>
</dbReference>
<evidence type="ECO:0000256" key="8">
    <source>
        <dbReference type="ARBA" id="ARBA00023065"/>
    </source>
</evidence>
<comment type="subcellular location">
    <subcellularLocation>
        <location evidence="2 14">Cell membrane</location>
        <topology evidence="2 14">Multi-pass membrane protein</topology>
    </subcellularLocation>
    <subcellularLocation>
        <location evidence="1">Endoplasmic reticulum membrane</location>
        <topology evidence="1">Multi-pass membrane protein</topology>
    </subcellularLocation>
</comment>
<dbReference type="GO" id="GO:0022829">
    <property type="term" value="F:wide pore channel activity"/>
    <property type="evidence" value="ECO:0007669"/>
    <property type="project" value="TreeGrafter"/>
</dbReference>
<feature type="modified residue" description="S-nitrosocysteine" evidence="12">
    <location>
        <position position="40"/>
    </location>
</feature>
<dbReference type="PANTHER" id="PTHR15759:SF5">
    <property type="entry name" value="PANNEXIN-1"/>
    <property type="match status" value="1"/>
</dbReference>